<reference evidence="1" key="1">
    <citation type="submission" date="2023-10" db="EMBL/GenBank/DDBJ databases">
        <authorList>
            <person name="Chen Y."/>
            <person name="Shah S."/>
            <person name="Dougan E. K."/>
            <person name="Thang M."/>
            <person name="Chan C."/>
        </authorList>
    </citation>
    <scope>NUCLEOTIDE SEQUENCE [LARGE SCALE GENOMIC DNA]</scope>
</reference>
<proteinExistence type="predicted"/>
<dbReference type="EMBL" id="CAUYUJ010019615">
    <property type="protein sequence ID" value="CAK0892448.1"/>
    <property type="molecule type" value="Genomic_DNA"/>
</dbReference>
<evidence type="ECO:0000313" key="2">
    <source>
        <dbReference type="Proteomes" id="UP001189429"/>
    </source>
</evidence>
<keyword evidence="2" id="KW-1185">Reference proteome</keyword>
<name>A0ABN9WZP4_9DINO</name>
<accession>A0ABN9WZP4</accession>
<evidence type="ECO:0000313" key="1">
    <source>
        <dbReference type="EMBL" id="CAK0892448.1"/>
    </source>
</evidence>
<sequence length="129" mass="14184">MRAMPSNFVSLFGVCNRPLRMARQEEILLVVAVVEEALGIVSYLEGARHVPLPLRRSDAVCWRLFLRLRAQFLQHRCSSLGATVFFIVVSSRAKLALSSPFASHSARVVLSCCRGLAVEGFLTLRAPGG</sequence>
<protein>
    <submittedName>
        <fullName evidence="1">Uncharacterized protein</fullName>
    </submittedName>
</protein>
<gene>
    <name evidence="1" type="ORF">PCOR1329_LOCUS72104</name>
</gene>
<comment type="caution">
    <text evidence="1">The sequence shown here is derived from an EMBL/GenBank/DDBJ whole genome shotgun (WGS) entry which is preliminary data.</text>
</comment>
<organism evidence="1 2">
    <name type="scientific">Prorocentrum cordatum</name>
    <dbReference type="NCBI Taxonomy" id="2364126"/>
    <lineage>
        <taxon>Eukaryota</taxon>
        <taxon>Sar</taxon>
        <taxon>Alveolata</taxon>
        <taxon>Dinophyceae</taxon>
        <taxon>Prorocentrales</taxon>
        <taxon>Prorocentraceae</taxon>
        <taxon>Prorocentrum</taxon>
    </lineage>
</organism>
<dbReference type="Proteomes" id="UP001189429">
    <property type="component" value="Unassembled WGS sequence"/>
</dbReference>